<dbReference type="InterPro" id="IPR010838">
    <property type="entry name" value="DUF1444"/>
</dbReference>
<evidence type="ECO:0000256" key="1">
    <source>
        <dbReference type="HAMAP-Rule" id="MF_01548"/>
    </source>
</evidence>
<proteinExistence type="inferred from homology"/>
<gene>
    <name evidence="2" type="ORF">KP78_37120</name>
</gene>
<dbReference type="PIRSF" id="PIRSF012562">
    <property type="entry name" value="UCP012562"/>
    <property type="match status" value="1"/>
</dbReference>
<evidence type="ECO:0000313" key="2">
    <source>
        <dbReference type="EMBL" id="KIL43888.1"/>
    </source>
</evidence>
<organism evidence="2 3">
    <name type="scientific">Jeotgalibacillus soli</name>
    <dbReference type="NCBI Taxonomy" id="889306"/>
    <lineage>
        <taxon>Bacteria</taxon>
        <taxon>Bacillati</taxon>
        <taxon>Bacillota</taxon>
        <taxon>Bacilli</taxon>
        <taxon>Bacillales</taxon>
        <taxon>Caryophanaceae</taxon>
        <taxon>Jeotgalibacillus</taxon>
    </lineage>
</organism>
<protein>
    <recommendedName>
        <fullName evidence="1">UPF0354 protein KP78_37120</fullName>
    </recommendedName>
</protein>
<reference evidence="2 3" key="1">
    <citation type="submission" date="2015-01" db="EMBL/GenBank/DDBJ databases">
        <title>Genome sequencing of Jeotgalibacillus soli.</title>
        <authorList>
            <person name="Goh K.M."/>
            <person name="Chan K.-G."/>
            <person name="Yaakop A.S."/>
            <person name="Ee R."/>
            <person name="Gan H.M."/>
            <person name="Chan C.S."/>
        </authorList>
    </citation>
    <scope>NUCLEOTIDE SEQUENCE [LARGE SCALE GENOMIC DNA]</scope>
    <source>
        <strain evidence="2 3">P9</strain>
    </source>
</reference>
<dbReference type="PATRIC" id="fig|889306.3.peg.3728"/>
<comment type="similarity">
    <text evidence="1">Belongs to the UPF0354 family.</text>
</comment>
<name>A0A0C2VIR0_9BACL</name>
<accession>A0A0C2VIR0</accession>
<dbReference type="Pfam" id="PF07285">
    <property type="entry name" value="DUF1444"/>
    <property type="match status" value="1"/>
</dbReference>
<keyword evidence="3" id="KW-1185">Reference proteome</keyword>
<comment type="caution">
    <text evidence="2">The sequence shown here is derived from an EMBL/GenBank/DDBJ whole genome shotgun (WGS) entry which is preliminary data.</text>
</comment>
<dbReference type="EMBL" id="JXRP01000020">
    <property type="protein sequence ID" value="KIL43888.1"/>
    <property type="molecule type" value="Genomic_DNA"/>
</dbReference>
<dbReference type="STRING" id="889306.KP78_37120"/>
<evidence type="ECO:0000313" key="3">
    <source>
        <dbReference type="Proteomes" id="UP000031938"/>
    </source>
</evidence>
<dbReference type="NCBIfam" id="NF010189">
    <property type="entry name" value="PRK13668.1"/>
    <property type="match status" value="1"/>
</dbReference>
<sequence>MSKKMNMDSIKMKRLLEERLSAPNRKISYDKKKDQLRFENSDTGKGIEVSVPSIIGKWSNKKDEAIDEVVYYVEEALSVMGTETVVEAPEKQVFPVIRSTSFPSEAQEGIPFIFDDHTAETRIYYAVDLGTTYRLIDTAFLEKQKWTKVQVKEMALFNVRSLSTRVKADEVAGNVFYFLNSNDGYDASRILNESFLQEINAKVEGEMTIAVPHQDVLIIGDIRNETGYDILAQMAMEFFANGKVPITALSFIYEDGELEPVFILGKNKRRE</sequence>
<dbReference type="HAMAP" id="MF_01548">
    <property type="entry name" value="UPF0354"/>
    <property type="match status" value="1"/>
</dbReference>
<dbReference type="Proteomes" id="UP000031938">
    <property type="component" value="Unassembled WGS sequence"/>
</dbReference>
<dbReference type="AlphaFoldDB" id="A0A0C2VIR0"/>